<dbReference type="Proteomes" id="UP000287823">
    <property type="component" value="Unassembled WGS sequence"/>
</dbReference>
<evidence type="ECO:0000256" key="2">
    <source>
        <dbReference type="ARBA" id="ARBA00010388"/>
    </source>
</evidence>
<keyword evidence="4 7" id="KW-0812">Transmembrane</keyword>
<dbReference type="PANTHER" id="PTHR34583:SF2">
    <property type="entry name" value="ANTIPORTER SUBUNIT MNHC2-RELATED"/>
    <property type="match status" value="1"/>
</dbReference>
<comment type="similarity">
    <text evidence="2">Belongs to the CPA3 antiporters (TC 2.A.63) subunit C family.</text>
</comment>
<evidence type="ECO:0000256" key="1">
    <source>
        <dbReference type="ARBA" id="ARBA00004651"/>
    </source>
</evidence>
<evidence type="ECO:0000256" key="7">
    <source>
        <dbReference type="SAM" id="Phobius"/>
    </source>
</evidence>
<evidence type="ECO:0000256" key="4">
    <source>
        <dbReference type="ARBA" id="ARBA00022692"/>
    </source>
</evidence>
<feature type="transmembrane region" description="Helical" evidence="7">
    <location>
        <begin position="32"/>
        <end position="50"/>
    </location>
</feature>
<feature type="transmembrane region" description="Helical" evidence="7">
    <location>
        <begin position="5"/>
        <end position="23"/>
    </location>
</feature>
<comment type="caution">
    <text evidence="8">The sequence shown here is derived from an EMBL/GenBank/DDBJ whole genome shotgun (WGS) entry which is preliminary data.</text>
</comment>
<accession>A0A432WD10</accession>
<reference evidence="8 9" key="1">
    <citation type="journal article" date="2011" name="Front. Microbiol.">
        <title>Genomic signatures of strain selection and enhancement in Bacillus atrophaeus var. globigii, a historical biowarfare simulant.</title>
        <authorList>
            <person name="Gibbons H.S."/>
            <person name="Broomall S.M."/>
            <person name="McNew L.A."/>
            <person name="Daligault H."/>
            <person name="Chapman C."/>
            <person name="Bruce D."/>
            <person name="Karavis M."/>
            <person name="Krepps M."/>
            <person name="McGregor P.A."/>
            <person name="Hong C."/>
            <person name="Park K.H."/>
            <person name="Akmal A."/>
            <person name="Feldman A."/>
            <person name="Lin J.S."/>
            <person name="Chang W.E."/>
            <person name="Higgs B.W."/>
            <person name="Demirev P."/>
            <person name="Lindquist J."/>
            <person name="Liem A."/>
            <person name="Fochler E."/>
            <person name="Read T.D."/>
            <person name="Tapia R."/>
            <person name="Johnson S."/>
            <person name="Bishop-Lilly K.A."/>
            <person name="Detter C."/>
            <person name="Han C."/>
            <person name="Sozhamannan S."/>
            <person name="Rosenzweig C.N."/>
            <person name="Skowronski E.W."/>
        </authorList>
    </citation>
    <scope>NUCLEOTIDE SEQUENCE [LARGE SCALE GENOMIC DNA]</scope>
    <source>
        <strain evidence="8 9">Y4G10-17</strain>
    </source>
</reference>
<dbReference type="EMBL" id="PIPO01000006">
    <property type="protein sequence ID" value="RUO30301.1"/>
    <property type="molecule type" value="Genomic_DNA"/>
</dbReference>
<dbReference type="PANTHER" id="PTHR34583">
    <property type="entry name" value="ANTIPORTER SUBUNIT MNHC2-RELATED"/>
    <property type="match status" value="1"/>
</dbReference>
<dbReference type="Pfam" id="PF00420">
    <property type="entry name" value="Oxidored_q2"/>
    <property type="match status" value="1"/>
</dbReference>
<dbReference type="GO" id="GO:0005886">
    <property type="term" value="C:plasma membrane"/>
    <property type="evidence" value="ECO:0007669"/>
    <property type="project" value="UniProtKB-SubCell"/>
</dbReference>
<dbReference type="InterPro" id="IPR039428">
    <property type="entry name" value="NUOK/Mnh_C1-like"/>
</dbReference>
<dbReference type="AlphaFoldDB" id="A0A432WD10"/>
<keyword evidence="5 7" id="KW-1133">Transmembrane helix</keyword>
<protein>
    <submittedName>
        <fullName evidence="8">Na+/H+ antiporter subunit C</fullName>
    </submittedName>
</protein>
<dbReference type="InterPro" id="IPR050601">
    <property type="entry name" value="CPA3_antiporter_subunitC"/>
</dbReference>
<sequence length="99" mass="11044">MTTDFWFACIGAVLIAMALFTFIRHTHLLRRILAFNIMGSGVFLILVGLAQHQRQTDPVPQALVLTGIVVAVAATALALIIFRRFYQLSGRTELDEDQQ</sequence>
<feature type="transmembrane region" description="Helical" evidence="7">
    <location>
        <begin position="62"/>
        <end position="82"/>
    </location>
</feature>
<name>A0A432WD10_9GAMM</name>
<proteinExistence type="inferred from homology"/>
<keyword evidence="6 7" id="KW-0472">Membrane</keyword>
<dbReference type="RefSeq" id="WP_126789235.1">
    <property type="nucleotide sequence ID" value="NZ_PIPO01000006.1"/>
</dbReference>
<evidence type="ECO:0000256" key="3">
    <source>
        <dbReference type="ARBA" id="ARBA00022475"/>
    </source>
</evidence>
<comment type="subcellular location">
    <subcellularLocation>
        <location evidence="1">Cell membrane</location>
        <topology evidence="1">Multi-pass membrane protein</topology>
    </subcellularLocation>
</comment>
<evidence type="ECO:0000313" key="8">
    <source>
        <dbReference type="EMBL" id="RUO30301.1"/>
    </source>
</evidence>
<evidence type="ECO:0000256" key="5">
    <source>
        <dbReference type="ARBA" id="ARBA00022989"/>
    </source>
</evidence>
<dbReference type="Gene3D" id="1.10.287.3510">
    <property type="match status" value="1"/>
</dbReference>
<evidence type="ECO:0000256" key="6">
    <source>
        <dbReference type="ARBA" id="ARBA00023136"/>
    </source>
</evidence>
<gene>
    <name evidence="8" type="ORF">CWE14_13085</name>
</gene>
<organism evidence="8 9">
    <name type="scientific">Aliidiomarina soli</name>
    <dbReference type="NCBI Taxonomy" id="1928574"/>
    <lineage>
        <taxon>Bacteria</taxon>
        <taxon>Pseudomonadati</taxon>
        <taxon>Pseudomonadota</taxon>
        <taxon>Gammaproteobacteria</taxon>
        <taxon>Alteromonadales</taxon>
        <taxon>Idiomarinaceae</taxon>
        <taxon>Aliidiomarina</taxon>
    </lineage>
</organism>
<evidence type="ECO:0000313" key="9">
    <source>
        <dbReference type="Proteomes" id="UP000287823"/>
    </source>
</evidence>
<keyword evidence="9" id="KW-1185">Reference proteome</keyword>
<keyword evidence="3" id="KW-1003">Cell membrane</keyword>